<organism evidence="3 4">
    <name type="scientific">Lacrimispora algidixylanolytica</name>
    <dbReference type="NCBI Taxonomy" id="94868"/>
    <lineage>
        <taxon>Bacteria</taxon>
        <taxon>Bacillati</taxon>
        <taxon>Bacillota</taxon>
        <taxon>Clostridia</taxon>
        <taxon>Lachnospirales</taxon>
        <taxon>Lachnospiraceae</taxon>
        <taxon>Lacrimispora</taxon>
    </lineage>
</organism>
<gene>
    <name evidence="3" type="ORF">BET01_11165</name>
</gene>
<comment type="caution">
    <text evidence="3">The sequence shown here is derived from an EMBL/GenBank/DDBJ whole genome shotgun (WGS) entry which is preliminary data.</text>
</comment>
<dbReference type="OrthoDB" id="266313at2"/>
<evidence type="ECO:0000259" key="1">
    <source>
        <dbReference type="Pfam" id="PF01584"/>
    </source>
</evidence>
<evidence type="ECO:0000313" key="4">
    <source>
        <dbReference type="Proteomes" id="UP000284277"/>
    </source>
</evidence>
<evidence type="ECO:0000259" key="2">
    <source>
        <dbReference type="Pfam" id="PF13682"/>
    </source>
</evidence>
<reference evidence="3 4" key="1">
    <citation type="submission" date="2016-08" db="EMBL/GenBank/DDBJ databases">
        <title>A new outlook on sporulation: Clostridium algidixylanolyticum.</title>
        <authorList>
            <person name="Poppleton D.I."/>
            <person name="Gribaldo S."/>
        </authorList>
    </citation>
    <scope>NUCLEOTIDE SEQUENCE [LARGE SCALE GENOMIC DNA]</scope>
    <source>
        <strain evidence="3 4">SPL73</strain>
    </source>
</reference>
<dbReference type="InterPro" id="IPR036061">
    <property type="entry name" value="CheW-like_dom_sf"/>
</dbReference>
<dbReference type="Pfam" id="PF01584">
    <property type="entry name" value="CheW"/>
    <property type="match status" value="1"/>
</dbReference>
<proteinExistence type="predicted"/>
<accession>A0A419SSB1</accession>
<dbReference type="GO" id="GO:0007165">
    <property type="term" value="P:signal transduction"/>
    <property type="evidence" value="ECO:0007669"/>
    <property type="project" value="InterPro"/>
</dbReference>
<dbReference type="SUPFAM" id="SSF50341">
    <property type="entry name" value="CheW-like"/>
    <property type="match status" value="1"/>
</dbReference>
<evidence type="ECO:0000313" key="3">
    <source>
        <dbReference type="EMBL" id="RKD28098.1"/>
    </source>
</evidence>
<sequence>MENEIKCPYIIFKLSGSLYCIDSRHVSTIVQQPEYNTIPAAPANVTGMFKYRDQVIQMLDLRITFGMKSIFTEYNEFEQMIDARKQDHINWVVEFERYITEGGVFSLAKDSHKCALGKWYDRFSTDNEAVMSHLRKMEEPHEKLHHSAFEVEECMKHYDGEEQEFQLSEILRLAKETYMPQILTLLDQSKELFRSALYKEMILILDGTSWGVVVDEIVAVEDLEIIADRKQDPLVNRSSFIHNVMESDKREGLIFELNTANLLTKLEELETTY</sequence>
<dbReference type="AlphaFoldDB" id="A0A419SSB1"/>
<feature type="domain" description="Chemoreceptor zinc-binding" evidence="2">
    <location>
        <begin position="88"/>
        <end position="150"/>
    </location>
</feature>
<keyword evidence="4" id="KW-1185">Reference proteome</keyword>
<dbReference type="InterPro" id="IPR025991">
    <property type="entry name" value="Chemoreceptor_zinc-bind_dom"/>
</dbReference>
<protein>
    <submittedName>
        <fullName evidence="3">Chemotaxis protein CheW</fullName>
    </submittedName>
</protein>
<dbReference type="Pfam" id="PF13682">
    <property type="entry name" value="CZB"/>
    <property type="match status" value="1"/>
</dbReference>
<dbReference type="GO" id="GO:0006935">
    <property type="term" value="P:chemotaxis"/>
    <property type="evidence" value="ECO:0007669"/>
    <property type="project" value="InterPro"/>
</dbReference>
<name>A0A419SSB1_9FIRM</name>
<dbReference type="Gene3D" id="1.20.120.30">
    <property type="entry name" value="Aspartate receptor, ligand-binding domain"/>
    <property type="match status" value="1"/>
</dbReference>
<dbReference type="EMBL" id="MCIA01000035">
    <property type="protein sequence ID" value="RKD28098.1"/>
    <property type="molecule type" value="Genomic_DNA"/>
</dbReference>
<dbReference type="Proteomes" id="UP000284277">
    <property type="component" value="Unassembled WGS sequence"/>
</dbReference>
<feature type="domain" description="CheW-like" evidence="1">
    <location>
        <begin position="9"/>
        <end position="69"/>
    </location>
</feature>
<dbReference type="RefSeq" id="WP_120198730.1">
    <property type="nucleotide sequence ID" value="NZ_MCIA01000035.1"/>
</dbReference>
<dbReference type="InterPro" id="IPR002545">
    <property type="entry name" value="CheW-lke_dom"/>
</dbReference>